<dbReference type="CDD" id="cd19086">
    <property type="entry name" value="AKR_AKR11C1"/>
    <property type="match status" value="1"/>
</dbReference>
<comment type="caution">
    <text evidence="2">The sequence shown here is derived from an EMBL/GenBank/DDBJ whole genome shotgun (WGS) entry which is preliminary data.</text>
</comment>
<dbReference type="InterPro" id="IPR053135">
    <property type="entry name" value="AKR2_Oxidoreductase"/>
</dbReference>
<dbReference type="EMBL" id="BMFH01000002">
    <property type="protein sequence ID" value="GGD55638.1"/>
    <property type="molecule type" value="Genomic_DNA"/>
</dbReference>
<keyword evidence="3" id="KW-1185">Reference proteome</keyword>
<evidence type="ECO:0000313" key="3">
    <source>
        <dbReference type="Proteomes" id="UP000625780"/>
    </source>
</evidence>
<dbReference type="SUPFAM" id="SSF51430">
    <property type="entry name" value="NAD(P)-linked oxidoreductase"/>
    <property type="match status" value="1"/>
</dbReference>
<name>A0ABQ1R344_9FLAO</name>
<gene>
    <name evidence="2" type="ORF">GCM10011361_22670</name>
</gene>
<sequence>MEYRRFGRTNWEVSEIGYGMWGMGSWKESDDRLSARSLDLAVELGLNFFDTAWGYGEGHSERLLGELLKRHPGKKLYTASKIPPKNFKWPARPEYTFEDSYPTDHVMDYTHRTLKNLDVEQIDLMQFHTWDDTWAEREEWQRAVEELKTAGKVAAMGISMNRWEPENGIRALKTGLIDTVQVIYNIFDQAPEDELFPLCDEMDIGVIARVPFDEGTLTGNITKDTVFPKGDWRGTYFVPENLIPSAERADRLRPLVPQDMTMAEMALRFILMNDQVDTVIPGMRKGEHVRSNIGTSDGRGLDETLYTALRAHRWDRVPTSWSQ</sequence>
<dbReference type="Gene3D" id="3.20.20.100">
    <property type="entry name" value="NADP-dependent oxidoreductase domain"/>
    <property type="match status" value="1"/>
</dbReference>
<dbReference type="PANTHER" id="PTHR43312">
    <property type="entry name" value="D-THREO-ALDOSE 1-DEHYDROGENASE"/>
    <property type="match status" value="1"/>
</dbReference>
<dbReference type="InterPro" id="IPR023210">
    <property type="entry name" value="NADP_OxRdtase_dom"/>
</dbReference>
<evidence type="ECO:0000313" key="2">
    <source>
        <dbReference type="EMBL" id="GGD55638.1"/>
    </source>
</evidence>
<organism evidence="2 3">
    <name type="scientific">Muriicola marianensis</name>
    <dbReference type="NCBI Taxonomy" id="1324801"/>
    <lineage>
        <taxon>Bacteria</taxon>
        <taxon>Pseudomonadati</taxon>
        <taxon>Bacteroidota</taxon>
        <taxon>Flavobacteriia</taxon>
        <taxon>Flavobacteriales</taxon>
        <taxon>Flavobacteriaceae</taxon>
        <taxon>Muriicola</taxon>
    </lineage>
</organism>
<proteinExistence type="predicted"/>
<feature type="domain" description="NADP-dependent oxidoreductase" evidence="1">
    <location>
        <begin position="15"/>
        <end position="303"/>
    </location>
</feature>
<dbReference type="RefSeq" id="WP_188370891.1">
    <property type="nucleotide sequence ID" value="NZ_BMFH01000002.1"/>
</dbReference>
<reference evidence="3" key="1">
    <citation type="journal article" date="2019" name="Int. J. Syst. Evol. Microbiol.">
        <title>The Global Catalogue of Microorganisms (GCM) 10K type strain sequencing project: providing services to taxonomists for standard genome sequencing and annotation.</title>
        <authorList>
            <consortium name="The Broad Institute Genomics Platform"/>
            <consortium name="The Broad Institute Genome Sequencing Center for Infectious Disease"/>
            <person name="Wu L."/>
            <person name="Ma J."/>
        </authorList>
    </citation>
    <scope>NUCLEOTIDE SEQUENCE [LARGE SCALE GENOMIC DNA]</scope>
    <source>
        <strain evidence="3">CGMCC 1.12606</strain>
    </source>
</reference>
<dbReference type="Proteomes" id="UP000625780">
    <property type="component" value="Unassembled WGS sequence"/>
</dbReference>
<dbReference type="Pfam" id="PF00248">
    <property type="entry name" value="Aldo_ket_red"/>
    <property type="match status" value="1"/>
</dbReference>
<dbReference type="InterPro" id="IPR036812">
    <property type="entry name" value="NAD(P)_OxRdtase_dom_sf"/>
</dbReference>
<dbReference type="PANTHER" id="PTHR43312:SF1">
    <property type="entry name" value="NADP-DEPENDENT OXIDOREDUCTASE DOMAIN-CONTAINING PROTEIN"/>
    <property type="match status" value="1"/>
</dbReference>
<accession>A0ABQ1R344</accession>
<protein>
    <recommendedName>
        <fullName evidence="1">NADP-dependent oxidoreductase domain-containing protein</fullName>
    </recommendedName>
</protein>
<evidence type="ECO:0000259" key="1">
    <source>
        <dbReference type="Pfam" id="PF00248"/>
    </source>
</evidence>